<dbReference type="InterPro" id="IPR025943">
    <property type="entry name" value="Sigma_54_int_dom_ATP-bd_2"/>
</dbReference>
<dbReference type="SMART" id="SM00382">
    <property type="entry name" value="AAA"/>
    <property type="match status" value="1"/>
</dbReference>
<feature type="domain" description="PRD" evidence="8">
    <location>
        <begin position="807"/>
        <end position="913"/>
    </location>
</feature>
<dbReference type="PROSITE" id="PS51096">
    <property type="entry name" value="PTS_EIIA_TYPE_4"/>
    <property type="match status" value="1"/>
</dbReference>
<evidence type="ECO:0000256" key="1">
    <source>
        <dbReference type="ARBA" id="ARBA00020887"/>
    </source>
</evidence>
<dbReference type="InterPro" id="IPR025662">
    <property type="entry name" value="Sigma_54_int_dom_ATP-bd_1"/>
</dbReference>
<dbReference type="PROSITE" id="PS00676">
    <property type="entry name" value="SIGMA54_INTERACT_2"/>
    <property type="match status" value="1"/>
</dbReference>
<gene>
    <name evidence="9" type="ORF">DK873_03030</name>
</gene>
<dbReference type="PANTHER" id="PTHR32071">
    <property type="entry name" value="TRANSCRIPTIONAL REGULATORY PROTEIN"/>
    <property type="match status" value="1"/>
</dbReference>
<dbReference type="SUPFAM" id="SSF63520">
    <property type="entry name" value="PTS-regulatory domain, PRD"/>
    <property type="match status" value="1"/>
</dbReference>
<dbReference type="SUPFAM" id="SSF46785">
    <property type="entry name" value="Winged helix' DNA-binding domain"/>
    <property type="match status" value="1"/>
</dbReference>
<dbReference type="SUPFAM" id="SSF52540">
    <property type="entry name" value="P-loop containing nucleoside triphosphate hydrolases"/>
    <property type="match status" value="1"/>
</dbReference>
<dbReference type="InterPro" id="IPR036662">
    <property type="entry name" value="PTS_EIIA_man-typ_sf"/>
</dbReference>
<evidence type="ECO:0000259" key="7">
    <source>
        <dbReference type="PROSITE" id="PS51096"/>
    </source>
</evidence>
<dbReference type="Pfam" id="PF00158">
    <property type="entry name" value="Sigma54_activat"/>
    <property type="match status" value="1"/>
</dbReference>
<sequence length="919" mass="104952">MNLKQELFNLIHEAKYEDIKQFSTSKLADKLGVKRNTVSHYLNQLVNENKIIKIKTRPVIFLDRENLKKTTNKVLKQEYDSIEDLTKSLRKPDVFSSVIGHDQSLYGQIRKLKAAASYPGRLPVLINGQTGTGKSYIARKFFDYCVAEGYIPSNGKFVSFNCAEYADNPELLTSTLFGYAKGSFTGAETAHNGLFDEANNGMLFLDEVHRLDPKGQEKLFSYLDSGKIAPLGEAAKKKSLNVRLICATTEDIKSSFLATFIRRIPVQITMPPLSDRTTNEIRSLIIYFFILHAKKIKKNINVNNHVLLTLANTKYESNIGQLKNDVLLSVASALSKAEKNDQNNIYVKLADLPQKILLSGISFSKEIWSLNKKNILIKPNSKIQDFVDNYESTNYIEKTMNEILSLYDKVSYNSFISKAFAKLNNLCDYLIFKKKTMDKGELPLNLIKKMLNQEVGYLQDDLRNDFNGNIIVAISYYFYFRQEKHWQLSQDQSKTIKRIVSEINEVNYTGEVLDTILNVVNNMLNLYTDDVDKLFLAIYLSGAQRKKSSNLVHCILLAHGYSTASSIADTVNKIAGEPLLDSFDMPIDILPEEIAKKVSNYIHVRHVVNGLILMVDMGSLEKIPELLQMDLNFPVVILNNVSTQLALFVANYIKERKPIESIINKMDETIHNDYRIIYPKMVKQNVILVCCTTGVGTANKIKKMVEESLPLRSKVQVMSCSYNWLKLEDQENALKRKYNVLVVIGTADPKYCNIPYISLEELVSGSKLSFLKRILKGILSDKDLDHFNESILRNFTIERVINSLTILDTKEVIKNIDSCIKLLDKYLNVTLSNTTMMALFVHISCMIERIIRNQTLETPPNNFKETAQSLETIKNIRRSLRLLEKIYNIKIPITEIKYIYDLIFDTQNSNLEITNTEDF</sequence>
<dbReference type="InterPro" id="IPR003593">
    <property type="entry name" value="AAA+_ATPase"/>
</dbReference>
<accession>A0ABX5MZ52</accession>
<keyword evidence="4" id="KW-0067">ATP-binding</keyword>
<dbReference type="InterPro" id="IPR027417">
    <property type="entry name" value="P-loop_NTPase"/>
</dbReference>
<evidence type="ECO:0000313" key="9">
    <source>
        <dbReference type="EMBL" id="PXY84144.1"/>
    </source>
</evidence>
<keyword evidence="3" id="KW-0547">Nucleotide-binding</keyword>
<dbReference type="InterPro" id="IPR036388">
    <property type="entry name" value="WH-like_DNA-bd_sf"/>
</dbReference>
<proteinExistence type="predicted"/>
<dbReference type="PROSITE" id="PS00675">
    <property type="entry name" value="SIGMA54_INTERACT_1"/>
    <property type="match status" value="1"/>
</dbReference>
<evidence type="ECO:0000256" key="5">
    <source>
        <dbReference type="ARBA" id="ARBA00023125"/>
    </source>
</evidence>
<dbReference type="InterPro" id="IPR004701">
    <property type="entry name" value="PTS_EIIA_man-typ"/>
</dbReference>
<feature type="domain" description="Sigma-54 factor interaction" evidence="6">
    <location>
        <begin position="98"/>
        <end position="331"/>
    </location>
</feature>
<dbReference type="Pfam" id="PF00874">
    <property type="entry name" value="PRD"/>
    <property type="match status" value="1"/>
</dbReference>
<keyword evidence="5" id="KW-0238">DNA-binding</keyword>
<dbReference type="Proteomes" id="UP000247698">
    <property type="component" value="Unassembled WGS sequence"/>
</dbReference>
<dbReference type="PROSITE" id="PS51372">
    <property type="entry name" value="PRD_2"/>
    <property type="match status" value="1"/>
</dbReference>
<dbReference type="InterPro" id="IPR036390">
    <property type="entry name" value="WH_DNA-bd_sf"/>
</dbReference>
<feature type="domain" description="PTS EIIA type-4" evidence="7">
    <location>
        <begin position="551"/>
        <end position="677"/>
    </location>
</feature>
<keyword evidence="2" id="KW-0808">Transferase</keyword>
<dbReference type="Gene3D" id="1.10.1790.10">
    <property type="entry name" value="PRD domain"/>
    <property type="match status" value="1"/>
</dbReference>
<comment type="caution">
    <text evidence="9">The sequence shown here is derived from an EMBL/GenBank/DDBJ whole genome shotgun (WGS) entry which is preliminary data.</text>
</comment>
<evidence type="ECO:0000313" key="10">
    <source>
        <dbReference type="Proteomes" id="UP000247698"/>
    </source>
</evidence>
<evidence type="ECO:0000256" key="2">
    <source>
        <dbReference type="ARBA" id="ARBA00022679"/>
    </source>
</evidence>
<dbReference type="CDD" id="cd00009">
    <property type="entry name" value="AAA"/>
    <property type="match status" value="1"/>
</dbReference>
<dbReference type="Gene3D" id="3.40.50.2300">
    <property type="match status" value="1"/>
</dbReference>
<dbReference type="PANTHER" id="PTHR32071:SF38">
    <property type="entry name" value="PSP OPERON TRANSCRIPTIONAL ACTIVATOR"/>
    <property type="match status" value="1"/>
</dbReference>
<dbReference type="InterPro" id="IPR036634">
    <property type="entry name" value="PRD_sf"/>
</dbReference>
<dbReference type="EMBL" id="QGLG01000002">
    <property type="protein sequence ID" value="PXY84144.1"/>
    <property type="molecule type" value="Genomic_DNA"/>
</dbReference>
<protein>
    <recommendedName>
        <fullName evidence="1">DNA translocase FtsK</fullName>
    </recommendedName>
</protein>
<dbReference type="InterPro" id="IPR011608">
    <property type="entry name" value="PRD"/>
</dbReference>
<dbReference type="Gene3D" id="3.40.50.300">
    <property type="entry name" value="P-loop containing nucleotide triphosphate hydrolases"/>
    <property type="match status" value="1"/>
</dbReference>
<dbReference type="SUPFAM" id="SSF53062">
    <property type="entry name" value="PTS system fructose IIA component-like"/>
    <property type="match status" value="1"/>
</dbReference>
<dbReference type="InterPro" id="IPR002078">
    <property type="entry name" value="Sigma_54_int"/>
</dbReference>
<evidence type="ECO:0000256" key="4">
    <source>
        <dbReference type="ARBA" id="ARBA00022840"/>
    </source>
</evidence>
<dbReference type="Gene3D" id="3.40.50.510">
    <property type="entry name" value="Phosphotransferase system, mannose-type IIA component"/>
    <property type="match status" value="1"/>
</dbReference>
<dbReference type="Gene3D" id="1.10.10.10">
    <property type="entry name" value="Winged helix-like DNA-binding domain superfamily/Winged helix DNA-binding domain"/>
    <property type="match status" value="1"/>
</dbReference>
<evidence type="ECO:0000256" key="3">
    <source>
        <dbReference type="ARBA" id="ARBA00022741"/>
    </source>
</evidence>
<keyword evidence="10" id="KW-1185">Reference proteome</keyword>
<dbReference type="RefSeq" id="WP_110445764.1">
    <property type="nucleotide sequence ID" value="NZ_QGLG01000002.1"/>
</dbReference>
<name>A0ABX5MZ52_9LACO</name>
<dbReference type="PROSITE" id="PS50045">
    <property type="entry name" value="SIGMA54_INTERACT_4"/>
    <property type="match status" value="1"/>
</dbReference>
<evidence type="ECO:0000259" key="6">
    <source>
        <dbReference type="PROSITE" id="PS50045"/>
    </source>
</evidence>
<reference evidence="9 10" key="1">
    <citation type="submission" date="2018-05" db="EMBL/GenBank/DDBJ databases">
        <title>Reference genomes for bee gut microbiota database.</title>
        <authorList>
            <person name="Ellegaard K.M."/>
        </authorList>
    </citation>
    <scope>NUCLEOTIDE SEQUENCE [LARGE SCALE GENOMIC DNA]</scope>
    <source>
        <strain evidence="9 10">ESL0184</strain>
    </source>
</reference>
<organism evidence="9 10">
    <name type="scientific">Lactobacillus melliventris</name>
    <dbReference type="NCBI Taxonomy" id="1218507"/>
    <lineage>
        <taxon>Bacteria</taxon>
        <taxon>Bacillati</taxon>
        <taxon>Bacillota</taxon>
        <taxon>Bacilli</taxon>
        <taxon>Lactobacillales</taxon>
        <taxon>Lactobacillaceae</taxon>
        <taxon>Lactobacillus</taxon>
    </lineage>
</organism>
<evidence type="ECO:0000259" key="8">
    <source>
        <dbReference type="PROSITE" id="PS51372"/>
    </source>
</evidence>